<dbReference type="PANTHER" id="PTHR42788:SF13">
    <property type="entry name" value="ALIPHATIC SULFONATES IMPORT ATP-BINDING PROTEIN SSUB"/>
    <property type="match status" value="1"/>
</dbReference>
<dbReference type="SMART" id="SM00382">
    <property type="entry name" value="AAA"/>
    <property type="match status" value="1"/>
</dbReference>
<dbReference type="InterPro" id="IPR050166">
    <property type="entry name" value="ABC_transporter_ATP-bind"/>
</dbReference>
<organism evidence="6 7">
    <name type="scientific">Skermanella stibiiresistens SB22</name>
    <dbReference type="NCBI Taxonomy" id="1385369"/>
    <lineage>
        <taxon>Bacteria</taxon>
        <taxon>Pseudomonadati</taxon>
        <taxon>Pseudomonadota</taxon>
        <taxon>Alphaproteobacteria</taxon>
        <taxon>Rhodospirillales</taxon>
        <taxon>Azospirillaceae</taxon>
        <taxon>Skermanella</taxon>
    </lineage>
</organism>
<dbReference type="GO" id="GO:0016746">
    <property type="term" value="F:acyltransferase activity"/>
    <property type="evidence" value="ECO:0007669"/>
    <property type="project" value="UniProtKB-KW"/>
</dbReference>
<dbReference type="GO" id="GO:0016887">
    <property type="term" value="F:ATP hydrolysis activity"/>
    <property type="evidence" value="ECO:0007669"/>
    <property type="project" value="InterPro"/>
</dbReference>
<dbReference type="InterPro" id="IPR017871">
    <property type="entry name" value="ABC_transporter-like_CS"/>
</dbReference>
<evidence type="ECO:0000256" key="3">
    <source>
        <dbReference type="ARBA" id="ARBA00022741"/>
    </source>
</evidence>
<comment type="caution">
    <text evidence="6">The sequence shown here is derived from an EMBL/GenBank/DDBJ whole genome shotgun (WGS) entry which is preliminary data.</text>
</comment>
<evidence type="ECO:0000256" key="1">
    <source>
        <dbReference type="ARBA" id="ARBA00005417"/>
    </source>
</evidence>
<dbReference type="EMBL" id="AVFL01000006">
    <property type="protein sequence ID" value="EWY40733.1"/>
    <property type="molecule type" value="Genomic_DNA"/>
</dbReference>
<evidence type="ECO:0000256" key="2">
    <source>
        <dbReference type="ARBA" id="ARBA00022448"/>
    </source>
</evidence>
<evidence type="ECO:0000313" key="6">
    <source>
        <dbReference type="EMBL" id="EWY40733.1"/>
    </source>
</evidence>
<dbReference type="Pfam" id="PF00005">
    <property type="entry name" value="ABC_tran"/>
    <property type="match status" value="1"/>
</dbReference>
<name>W9HA61_9PROT</name>
<accession>W9HA61</accession>
<keyword evidence="4" id="KW-0067">ATP-binding</keyword>
<dbReference type="PROSITE" id="PS50893">
    <property type="entry name" value="ABC_TRANSPORTER_2"/>
    <property type="match status" value="1"/>
</dbReference>
<dbReference type="PROSITE" id="PS00211">
    <property type="entry name" value="ABC_TRANSPORTER_1"/>
    <property type="match status" value="1"/>
</dbReference>
<dbReference type="InterPro" id="IPR003439">
    <property type="entry name" value="ABC_transporter-like_ATP-bd"/>
</dbReference>
<dbReference type="PATRIC" id="fig|1385369.3.peg.2027"/>
<sequence length="248" mass="27244">MSRISVRNLWKEYPGQVVLERVSLEIPSGEFCALVGPSGCGKTTFLRLLLGEESPSRGVIELDGKPLVAEPGPDRGVVFQRYSVFPHLTVLQNVIIGREFERSRLLGKLFGAERRAAVEEADEILETVGLSAHRSKYPAELSGGMQQRLAISQALIRKPKVLLLDEPFGALDAGTKSQMYDLLLGLWDKHKMSVFMITHDLKEGFTLATRVLAFDKVRLDPQAPGAYGATVTYDLPLEAKPARKAAAA</sequence>
<evidence type="ECO:0000259" key="5">
    <source>
        <dbReference type="PROSITE" id="PS50893"/>
    </source>
</evidence>
<keyword evidence="7" id="KW-1185">Reference proteome</keyword>
<dbReference type="GO" id="GO:0005524">
    <property type="term" value="F:ATP binding"/>
    <property type="evidence" value="ECO:0007669"/>
    <property type="project" value="UniProtKB-KW"/>
</dbReference>
<keyword evidence="3" id="KW-0547">Nucleotide-binding</keyword>
<feature type="domain" description="ABC transporter" evidence="5">
    <location>
        <begin position="4"/>
        <end position="241"/>
    </location>
</feature>
<comment type="similarity">
    <text evidence="1">Belongs to the ABC transporter superfamily.</text>
</comment>
<dbReference type="STRING" id="1385369.N825_32925"/>
<dbReference type="CDD" id="cd03293">
    <property type="entry name" value="ABC_NrtD_SsuB_transporters"/>
    <property type="match status" value="1"/>
</dbReference>
<dbReference type="OrthoDB" id="9802264at2"/>
<proteinExistence type="inferred from homology"/>
<gene>
    <name evidence="6" type="ORF">N825_32925</name>
</gene>
<dbReference type="InterPro" id="IPR027417">
    <property type="entry name" value="P-loop_NTPase"/>
</dbReference>
<protein>
    <submittedName>
        <fullName evidence="6">Lauroyl acyltransferase</fullName>
    </submittedName>
</protein>
<evidence type="ECO:0000313" key="7">
    <source>
        <dbReference type="Proteomes" id="UP000019486"/>
    </source>
</evidence>
<keyword evidence="6" id="KW-0808">Transferase</keyword>
<dbReference type="InterPro" id="IPR003593">
    <property type="entry name" value="AAA+_ATPase"/>
</dbReference>
<dbReference type="Gene3D" id="3.40.50.300">
    <property type="entry name" value="P-loop containing nucleotide triphosphate hydrolases"/>
    <property type="match status" value="1"/>
</dbReference>
<dbReference type="PANTHER" id="PTHR42788">
    <property type="entry name" value="TAURINE IMPORT ATP-BINDING PROTEIN-RELATED"/>
    <property type="match status" value="1"/>
</dbReference>
<keyword evidence="2" id="KW-0813">Transport</keyword>
<dbReference type="AlphaFoldDB" id="W9HA61"/>
<keyword evidence="6" id="KW-0012">Acyltransferase</keyword>
<evidence type="ECO:0000256" key="4">
    <source>
        <dbReference type="ARBA" id="ARBA00022840"/>
    </source>
</evidence>
<dbReference type="Proteomes" id="UP000019486">
    <property type="component" value="Unassembled WGS sequence"/>
</dbReference>
<dbReference type="SUPFAM" id="SSF52540">
    <property type="entry name" value="P-loop containing nucleoside triphosphate hydrolases"/>
    <property type="match status" value="1"/>
</dbReference>
<reference evidence="6 7" key="1">
    <citation type="submission" date="2013-08" db="EMBL/GenBank/DDBJ databases">
        <title>The genome sequence of Skermanella stibiiresistens.</title>
        <authorList>
            <person name="Zhu W."/>
            <person name="Wang G."/>
        </authorList>
    </citation>
    <scope>NUCLEOTIDE SEQUENCE [LARGE SCALE GENOMIC DNA]</scope>
    <source>
        <strain evidence="6 7">SB22</strain>
    </source>
</reference>
<dbReference type="RefSeq" id="WP_037450548.1">
    <property type="nucleotide sequence ID" value="NZ_AVFL01000006.1"/>
</dbReference>